<dbReference type="InterPro" id="IPR041667">
    <property type="entry name" value="Cupin_8"/>
</dbReference>
<proteinExistence type="inferred from homology"/>
<keyword evidence="8" id="KW-0408">Iron</keyword>
<evidence type="ECO:0000256" key="8">
    <source>
        <dbReference type="ARBA" id="ARBA00023004"/>
    </source>
</evidence>
<feature type="region of interest" description="Disordered" evidence="12">
    <location>
        <begin position="472"/>
        <end position="517"/>
    </location>
</feature>
<dbReference type="SUPFAM" id="SSF51197">
    <property type="entry name" value="Clavaminate synthase-like"/>
    <property type="match status" value="1"/>
</dbReference>
<dbReference type="Proteomes" id="UP001489004">
    <property type="component" value="Unassembled WGS sequence"/>
</dbReference>
<keyword evidence="3" id="KW-0479">Metal-binding</keyword>
<protein>
    <recommendedName>
        <fullName evidence="13">JmjC domain-containing protein</fullName>
    </recommendedName>
</protein>
<comment type="subcellular location">
    <subcellularLocation>
        <location evidence="1">Nucleus</location>
    </subcellularLocation>
</comment>
<dbReference type="Gene3D" id="2.60.120.650">
    <property type="entry name" value="Cupin"/>
    <property type="match status" value="1"/>
</dbReference>
<feature type="compositionally biased region" description="Polar residues" evidence="12">
    <location>
        <begin position="1"/>
        <end position="11"/>
    </location>
</feature>
<evidence type="ECO:0000256" key="11">
    <source>
        <dbReference type="ARBA" id="ARBA00023242"/>
    </source>
</evidence>
<dbReference type="InterPro" id="IPR041070">
    <property type="entry name" value="JHD"/>
</dbReference>
<evidence type="ECO:0000313" key="14">
    <source>
        <dbReference type="EMBL" id="KAK9806199.1"/>
    </source>
</evidence>
<evidence type="ECO:0000259" key="13">
    <source>
        <dbReference type="PROSITE" id="PS51184"/>
    </source>
</evidence>
<reference evidence="14 15" key="1">
    <citation type="journal article" date="2024" name="Nat. Commun.">
        <title>Phylogenomics reveals the evolutionary origins of lichenization in chlorophyte algae.</title>
        <authorList>
            <person name="Puginier C."/>
            <person name="Libourel C."/>
            <person name="Otte J."/>
            <person name="Skaloud P."/>
            <person name="Haon M."/>
            <person name="Grisel S."/>
            <person name="Petersen M."/>
            <person name="Berrin J.G."/>
            <person name="Delaux P.M."/>
            <person name="Dal Grande F."/>
            <person name="Keller J."/>
        </authorList>
    </citation>
    <scope>NUCLEOTIDE SEQUENCE [LARGE SCALE GENOMIC DNA]</scope>
    <source>
        <strain evidence="14 15">SAG 2043</strain>
    </source>
</reference>
<accession>A0AAW1P927</accession>
<dbReference type="InterPro" id="IPR050690">
    <property type="entry name" value="JHDM1_Histone_Demethylase"/>
</dbReference>
<keyword evidence="5" id="KW-0156">Chromatin regulator</keyword>
<dbReference type="AlphaFoldDB" id="A0AAW1P927"/>
<keyword evidence="10" id="KW-0804">Transcription</keyword>
<evidence type="ECO:0000256" key="1">
    <source>
        <dbReference type="ARBA" id="ARBA00004123"/>
    </source>
</evidence>
<dbReference type="GO" id="GO:0051213">
    <property type="term" value="F:dioxygenase activity"/>
    <property type="evidence" value="ECO:0007669"/>
    <property type="project" value="UniProtKB-KW"/>
</dbReference>
<keyword evidence="4" id="KW-0862">Zinc</keyword>
<organism evidence="14 15">
    <name type="scientific">[Myrmecia] bisecta</name>
    <dbReference type="NCBI Taxonomy" id="41462"/>
    <lineage>
        <taxon>Eukaryota</taxon>
        <taxon>Viridiplantae</taxon>
        <taxon>Chlorophyta</taxon>
        <taxon>core chlorophytes</taxon>
        <taxon>Trebouxiophyceae</taxon>
        <taxon>Trebouxiales</taxon>
        <taxon>Trebouxiaceae</taxon>
        <taxon>Myrmecia</taxon>
    </lineage>
</organism>
<evidence type="ECO:0000256" key="5">
    <source>
        <dbReference type="ARBA" id="ARBA00022853"/>
    </source>
</evidence>
<dbReference type="GO" id="GO:0046872">
    <property type="term" value="F:metal ion binding"/>
    <property type="evidence" value="ECO:0007669"/>
    <property type="project" value="UniProtKB-KW"/>
</dbReference>
<evidence type="ECO:0000256" key="6">
    <source>
        <dbReference type="ARBA" id="ARBA00022964"/>
    </source>
</evidence>
<comment type="similarity">
    <text evidence="2">Belongs to the JARID1 histone demethylase family.</text>
</comment>
<feature type="compositionally biased region" description="Basic residues" evidence="12">
    <location>
        <begin position="17"/>
        <end position="28"/>
    </location>
</feature>
<gene>
    <name evidence="14" type="ORF">WJX72_005043</name>
</gene>
<dbReference type="GO" id="GO:0005634">
    <property type="term" value="C:nucleus"/>
    <property type="evidence" value="ECO:0007669"/>
    <property type="project" value="UniProtKB-SubCell"/>
</dbReference>
<evidence type="ECO:0000256" key="4">
    <source>
        <dbReference type="ARBA" id="ARBA00022833"/>
    </source>
</evidence>
<feature type="compositionally biased region" description="Low complexity" evidence="12">
    <location>
        <begin position="684"/>
        <end position="695"/>
    </location>
</feature>
<keyword evidence="7" id="KW-0560">Oxidoreductase</keyword>
<feature type="compositionally biased region" description="Basic residues" evidence="12">
    <location>
        <begin position="719"/>
        <end position="728"/>
    </location>
</feature>
<keyword evidence="15" id="KW-1185">Reference proteome</keyword>
<evidence type="ECO:0000313" key="15">
    <source>
        <dbReference type="Proteomes" id="UP001489004"/>
    </source>
</evidence>
<dbReference type="Pfam" id="PF17811">
    <property type="entry name" value="JHD"/>
    <property type="match status" value="1"/>
</dbReference>
<name>A0AAW1P927_9CHLO</name>
<evidence type="ECO:0000256" key="7">
    <source>
        <dbReference type="ARBA" id="ARBA00023002"/>
    </source>
</evidence>
<dbReference type="Pfam" id="PF13621">
    <property type="entry name" value="Cupin_8"/>
    <property type="match status" value="1"/>
</dbReference>
<feature type="region of interest" description="Disordered" evidence="12">
    <location>
        <begin position="1"/>
        <end position="37"/>
    </location>
</feature>
<comment type="caution">
    <text evidence="14">The sequence shown here is derived from an EMBL/GenBank/DDBJ whole genome shotgun (WGS) entry which is preliminary data.</text>
</comment>
<evidence type="ECO:0000256" key="3">
    <source>
        <dbReference type="ARBA" id="ARBA00022723"/>
    </source>
</evidence>
<evidence type="ECO:0000256" key="10">
    <source>
        <dbReference type="ARBA" id="ARBA00023163"/>
    </source>
</evidence>
<sequence>MAAETPDTTAGEQPPVRKAKLARPRRARPQVDYAEPVDELDELGAAPQPIAYQRLSEAITHGSFADVQRRVQPKQLTAELLKKDGFRQPVLAKGGSSAAETLKALDMRLPKARLSAQSIAAAVGPSHKLHTIDVVTQAAGPRLSMQQWQAYFGTPAAERTSLLNVVSLPLADTALADVVVAPAAVRQIDLIARVWPREEEQRPEVLLYALMSPEGAFTDFHCDFGGSAVWYHVISGCKTFLMVPPTAANMLAFEEWASSAKQASLFFGDRADGCVRCELSSNDTLLIPSGWPHAVVTSQDSVVVGGNFLHGFDFRQELEVWEMEGRLGVQAQFRFPLYKQLLWHAAVYYLGELQSIIATGCRTEWWRASWWELDGLTALVGALKRWCGRRSTSLASVPESIEDPQGMLRELAGAISDAELESLQAQLKRELELQARGKLLSYTDDRGHKQGLFTLSHLKLLHGSHLIRSSTLDGQGGGCGQPGSHRGSWRSGSNGQVQRAAAEIAAAEGNASQPRWTSWRQKWTADATARLEAQVKQMMAEVEAEEEDVYEGLWTFTNAAGEDDGPYSIQELRDLLDRGEITSLIMVHDEEDGVSIQLSTLLANHRTTHLHPVQRALAAAAAAPPAVGTTLPGLPEGSARPNGESRAAEPVSGKSAEARPPTAAASLSNGHAASLIRSARGRAADNAAARSAASDSHGKQEKPLVPHEANAGHAERSQRPKKQRRRQSSKPAWLNVPPRPLTPQHLPVEPIAGSHPQTTANADGVVEDDVGFYDGGDFDHDGDDSDGEIPEHVRTIVQAIAATGANGEPALLPAASDSAIPPAGNATYLPSQASFLPLGPPRSRESPVTSASARPCI</sequence>
<keyword evidence="11" id="KW-0539">Nucleus</keyword>
<evidence type="ECO:0000256" key="2">
    <source>
        <dbReference type="ARBA" id="ARBA00006801"/>
    </source>
</evidence>
<keyword evidence="6" id="KW-0223">Dioxygenase</keyword>
<dbReference type="PROSITE" id="PS51184">
    <property type="entry name" value="JMJC"/>
    <property type="match status" value="1"/>
</dbReference>
<dbReference type="PANTHER" id="PTHR23123">
    <property type="entry name" value="PHD/F-BOX CONTAINING PROTEIN"/>
    <property type="match status" value="1"/>
</dbReference>
<feature type="compositionally biased region" description="Polar residues" evidence="12">
    <location>
        <begin position="846"/>
        <end position="857"/>
    </location>
</feature>
<feature type="domain" description="JmjC" evidence="13">
    <location>
        <begin position="157"/>
        <end position="325"/>
    </location>
</feature>
<dbReference type="SMART" id="SM00558">
    <property type="entry name" value="JmjC"/>
    <property type="match status" value="1"/>
</dbReference>
<feature type="compositionally biased region" description="Basic and acidic residues" evidence="12">
    <location>
        <begin position="696"/>
        <end position="705"/>
    </location>
</feature>
<dbReference type="InterPro" id="IPR003347">
    <property type="entry name" value="JmjC_dom"/>
</dbReference>
<evidence type="ECO:0000256" key="12">
    <source>
        <dbReference type="SAM" id="MobiDB-lite"/>
    </source>
</evidence>
<dbReference type="EMBL" id="JALJOR010000014">
    <property type="protein sequence ID" value="KAK9806199.1"/>
    <property type="molecule type" value="Genomic_DNA"/>
</dbReference>
<dbReference type="GO" id="GO:0006325">
    <property type="term" value="P:chromatin organization"/>
    <property type="evidence" value="ECO:0007669"/>
    <property type="project" value="UniProtKB-KW"/>
</dbReference>
<feature type="region of interest" description="Disordered" evidence="12">
    <location>
        <begin position="832"/>
        <end position="857"/>
    </location>
</feature>
<evidence type="ECO:0000256" key="9">
    <source>
        <dbReference type="ARBA" id="ARBA00023015"/>
    </source>
</evidence>
<keyword evidence="9" id="KW-0805">Transcription regulation</keyword>
<feature type="region of interest" description="Disordered" evidence="12">
    <location>
        <begin position="628"/>
        <end position="745"/>
    </location>
</feature>